<organism evidence="3 4">
    <name type="scientific">Sulfitobacter mediterraneus</name>
    <dbReference type="NCBI Taxonomy" id="83219"/>
    <lineage>
        <taxon>Bacteria</taxon>
        <taxon>Pseudomonadati</taxon>
        <taxon>Pseudomonadota</taxon>
        <taxon>Alphaproteobacteria</taxon>
        <taxon>Rhodobacterales</taxon>
        <taxon>Roseobacteraceae</taxon>
        <taxon>Sulfitobacter</taxon>
    </lineage>
</organism>
<feature type="coiled-coil region" evidence="1">
    <location>
        <begin position="127"/>
        <end position="161"/>
    </location>
</feature>
<name>A0A2T6CFK9_9RHOB</name>
<dbReference type="Gene3D" id="2.40.420.20">
    <property type="match status" value="1"/>
</dbReference>
<evidence type="ECO:0000313" key="4">
    <source>
        <dbReference type="Proteomes" id="UP000244092"/>
    </source>
</evidence>
<comment type="caution">
    <text evidence="3">The sequence shown here is derived from an EMBL/GenBank/DDBJ whole genome shotgun (WGS) entry which is preliminary data.</text>
</comment>
<proteinExistence type="predicted"/>
<evidence type="ECO:0000259" key="2">
    <source>
        <dbReference type="Pfam" id="PF25917"/>
    </source>
</evidence>
<dbReference type="Proteomes" id="UP000244092">
    <property type="component" value="Unassembled WGS sequence"/>
</dbReference>
<keyword evidence="1" id="KW-0175">Coiled coil</keyword>
<dbReference type="PANTHER" id="PTHR30469:SF15">
    <property type="entry name" value="HLYD FAMILY OF SECRETION PROTEINS"/>
    <property type="match status" value="1"/>
</dbReference>
<dbReference type="EMBL" id="QBKU01000004">
    <property type="protein sequence ID" value="PTX74274.1"/>
    <property type="molecule type" value="Genomic_DNA"/>
</dbReference>
<dbReference type="Gene3D" id="1.10.287.470">
    <property type="entry name" value="Helix hairpin bin"/>
    <property type="match status" value="1"/>
</dbReference>
<accession>A0A2T6CFK9</accession>
<evidence type="ECO:0000256" key="1">
    <source>
        <dbReference type="SAM" id="Coils"/>
    </source>
</evidence>
<reference evidence="3 4" key="1">
    <citation type="submission" date="2018-04" db="EMBL/GenBank/DDBJ databases">
        <title>Genomic Encyclopedia of Archaeal and Bacterial Type Strains, Phase II (KMG-II): from individual species to whole genera.</title>
        <authorList>
            <person name="Goeker M."/>
        </authorList>
    </citation>
    <scope>NUCLEOTIDE SEQUENCE [LARGE SCALE GENOMIC DNA]</scope>
    <source>
        <strain evidence="3 4">DSM 12244</strain>
    </source>
</reference>
<dbReference type="Gene3D" id="2.40.30.170">
    <property type="match status" value="1"/>
</dbReference>
<dbReference type="SUPFAM" id="SSF111369">
    <property type="entry name" value="HlyD-like secretion proteins"/>
    <property type="match status" value="2"/>
</dbReference>
<dbReference type="InterPro" id="IPR058625">
    <property type="entry name" value="MdtA-like_BSH"/>
</dbReference>
<protein>
    <submittedName>
        <fullName evidence="3">RND family efflux transporter MFP subunit</fullName>
    </submittedName>
</protein>
<dbReference type="GO" id="GO:1990281">
    <property type="term" value="C:efflux pump complex"/>
    <property type="evidence" value="ECO:0007669"/>
    <property type="project" value="TreeGrafter"/>
</dbReference>
<sequence>MSAGDGIAMRFLRQSMIGLFLAALTFGLLAYAVSLVGGALRERLADEAKAPPARERVFAVNVQMAQAQDVTPVLQSFGEVQSRRLLELRAAGSGRVIGLAEGFEDGGTVVAGQELVQLDPADAQSAVDRASNDLSDAEAAVRDADRNLALARDELAAAEDQASLRERALIRQQDLAERGVGTTAATETAELAVSAAQQAVLSRRQALAQGQTRVDQAATGLARSRIALAEARRRLEDTTLTAPFDGTLSSTNVVVGRLVSANERLAELIDPDDLEVSFRLSTAQFARLLDDQGGLIRADVDVILDVAGVDLTAKGRISRAAAAAGEGSTGRLIFAALGSAPGFKPGDFVTVQVREPELPGVVRLPASAVDAGGEVLVLNAEDRLEAVQVTVLRNQGDDVLVRGPILGREVVEARSPLLGAGIAVKPLRRGADGAATAPPDEPEMLELTEERRARLVAFVEGNKRMPKEAKARVLAQLSKPQVPARMVARIESRMGG</sequence>
<dbReference type="AlphaFoldDB" id="A0A2T6CFK9"/>
<dbReference type="Pfam" id="PF25917">
    <property type="entry name" value="BSH_RND"/>
    <property type="match status" value="1"/>
</dbReference>
<gene>
    <name evidence="3" type="ORF">C8N31_104155</name>
</gene>
<evidence type="ECO:0000313" key="3">
    <source>
        <dbReference type="EMBL" id="PTX74274.1"/>
    </source>
</evidence>
<dbReference type="GO" id="GO:0015562">
    <property type="term" value="F:efflux transmembrane transporter activity"/>
    <property type="evidence" value="ECO:0007669"/>
    <property type="project" value="TreeGrafter"/>
</dbReference>
<dbReference type="PANTHER" id="PTHR30469">
    <property type="entry name" value="MULTIDRUG RESISTANCE PROTEIN MDTA"/>
    <property type="match status" value="1"/>
</dbReference>
<dbReference type="Gene3D" id="2.40.50.100">
    <property type="match status" value="1"/>
</dbReference>
<feature type="domain" description="Multidrug resistance protein MdtA-like barrel-sandwich hybrid" evidence="2">
    <location>
        <begin position="87"/>
        <end position="266"/>
    </location>
</feature>